<feature type="transmembrane region" description="Helical" evidence="1">
    <location>
        <begin position="183"/>
        <end position="199"/>
    </location>
</feature>
<comment type="caution">
    <text evidence="2">The sequence shown here is derived from an EMBL/GenBank/DDBJ whole genome shotgun (WGS) entry which is preliminary data.</text>
</comment>
<keyword evidence="3" id="KW-1185">Reference proteome</keyword>
<proteinExistence type="predicted"/>
<dbReference type="OMA" id="AGYYAWN"/>
<name>A0A1Y1JNW3_PLAGO</name>
<dbReference type="Proteomes" id="UP000195521">
    <property type="component" value="Unassembled WGS sequence"/>
</dbReference>
<reference evidence="3" key="1">
    <citation type="submission" date="2017-04" db="EMBL/GenBank/DDBJ databases">
        <title>Plasmodium gonderi genome.</title>
        <authorList>
            <person name="Arisue N."/>
            <person name="Honma H."/>
            <person name="Kawai S."/>
            <person name="Tougan T."/>
            <person name="Tanabe K."/>
            <person name="Horii T."/>
        </authorList>
    </citation>
    <scope>NUCLEOTIDE SEQUENCE [LARGE SCALE GENOMIC DNA]</scope>
    <source>
        <strain evidence="3">ATCC 30045</strain>
    </source>
</reference>
<dbReference type="GeneID" id="39749961"/>
<dbReference type="AlphaFoldDB" id="A0A1Y1JNW3"/>
<organism evidence="2 3">
    <name type="scientific">Plasmodium gonderi</name>
    <dbReference type="NCBI Taxonomy" id="77519"/>
    <lineage>
        <taxon>Eukaryota</taxon>
        <taxon>Sar</taxon>
        <taxon>Alveolata</taxon>
        <taxon>Apicomplexa</taxon>
        <taxon>Aconoidasida</taxon>
        <taxon>Haemosporida</taxon>
        <taxon>Plasmodiidae</taxon>
        <taxon>Plasmodium</taxon>
        <taxon>Plasmodium (Plasmodium)</taxon>
    </lineage>
</organism>
<evidence type="ECO:0000313" key="3">
    <source>
        <dbReference type="Proteomes" id="UP000195521"/>
    </source>
</evidence>
<keyword evidence="1" id="KW-0812">Transmembrane</keyword>
<keyword evidence="1" id="KW-0472">Membrane</keyword>
<protein>
    <submittedName>
        <fullName evidence="2">Uncharacterized protein</fullName>
    </submittedName>
</protein>
<sequence length="203" mass="22547">MSNYNNYMNKQCKDKSVSATRTLSSTNNCQKKEKQPSLCSLTKVFALTIVILVLQCFNKNGCYVNGISAVNKLESSHGRSLSEMNPNYTGQGENMNYSDENVNEMRNYNNNVNGAWVNNEHAGPSMCSGPYCNANPQSYGQNMNEVNLNVFHTGLGEHLKKNIIYILPGMIAAYYAWNSLGTQPFLLIAAIIGVFLFANQHGH</sequence>
<dbReference type="EMBL" id="BDQF01000015">
    <property type="protein sequence ID" value="GAW83218.1"/>
    <property type="molecule type" value="Genomic_DNA"/>
</dbReference>
<evidence type="ECO:0000313" key="2">
    <source>
        <dbReference type="EMBL" id="GAW83218.1"/>
    </source>
</evidence>
<evidence type="ECO:0000256" key="1">
    <source>
        <dbReference type="SAM" id="Phobius"/>
    </source>
</evidence>
<dbReference type="RefSeq" id="XP_028545807.1">
    <property type="nucleotide sequence ID" value="XM_028690006.1"/>
</dbReference>
<gene>
    <name evidence="2" type="ORF">PGO_140120</name>
</gene>
<accession>A0A1Y1JNW3</accession>
<dbReference type="OrthoDB" id="383086at2759"/>
<keyword evidence="1" id="KW-1133">Transmembrane helix</keyword>